<proteinExistence type="predicted"/>
<gene>
    <name evidence="1" type="ORF">FHX73_113794</name>
</gene>
<dbReference type="EMBL" id="VIWT01000001">
    <property type="protein sequence ID" value="TWF99934.1"/>
    <property type="molecule type" value="Genomic_DNA"/>
</dbReference>
<dbReference type="RefSeq" id="WP_145906109.1">
    <property type="nucleotide sequence ID" value="NZ_BAAAMZ010000021.1"/>
</dbReference>
<organism evidence="1 2">
    <name type="scientific">Kitasatospora viridis</name>
    <dbReference type="NCBI Taxonomy" id="281105"/>
    <lineage>
        <taxon>Bacteria</taxon>
        <taxon>Bacillati</taxon>
        <taxon>Actinomycetota</taxon>
        <taxon>Actinomycetes</taxon>
        <taxon>Kitasatosporales</taxon>
        <taxon>Streptomycetaceae</taxon>
        <taxon>Kitasatospora</taxon>
    </lineage>
</organism>
<dbReference type="AlphaFoldDB" id="A0A561UKP7"/>
<accession>A0A561UKP7</accession>
<name>A0A561UKP7_9ACTN</name>
<evidence type="ECO:0000313" key="2">
    <source>
        <dbReference type="Proteomes" id="UP000317940"/>
    </source>
</evidence>
<dbReference type="OrthoDB" id="4331893at2"/>
<dbReference type="Proteomes" id="UP000317940">
    <property type="component" value="Unassembled WGS sequence"/>
</dbReference>
<protein>
    <submittedName>
        <fullName evidence="1">Uncharacterized protein</fullName>
    </submittedName>
</protein>
<reference evidence="1 2" key="1">
    <citation type="submission" date="2019-06" db="EMBL/GenBank/DDBJ databases">
        <title>Sequencing the genomes of 1000 actinobacteria strains.</title>
        <authorList>
            <person name="Klenk H.-P."/>
        </authorList>
    </citation>
    <scope>NUCLEOTIDE SEQUENCE [LARGE SCALE GENOMIC DNA]</scope>
    <source>
        <strain evidence="1 2">DSM 44826</strain>
    </source>
</reference>
<comment type="caution">
    <text evidence="1">The sequence shown here is derived from an EMBL/GenBank/DDBJ whole genome shotgun (WGS) entry which is preliminary data.</text>
</comment>
<keyword evidence="2" id="KW-1185">Reference proteome</keyword>
<evidence type="ECO:0000313" key="1">
    <source>
        <dbReference type="EMBL" id="TWF99934.1"/>
    </source>
</evidence>
<sequence>MSDRAQYTAALRQVADWLDANPHCNLPVVQGLHVPLHTNAAVREFAQQLGLETDADAEGNLSINVPFGPINYHAYGYVNFDDHCAATEERNARRWADKNGLQITAGTDG</sequence>